<reference evidence="1 2" key="1">
    <citation type="submission" date="2024-02" db="EMBL/GenBank/DDBJ databases">
        <authorList>
            <person name="Chen Y."/>
            <person name="Shah S."/>
            <person name="Dougan E. K."/>
            <person name="Thang M."/>
            <person name="Chan C."/>
        </authorList>
    </citation>
    <scope>NUCLEOTIDE SEQUENCE [LARGE SCALE GENOMIC DNA]</scope>
</reference>
<feature type="non-terminal residue" evidence="1">
    <location>
        <position position="733"/>
    </location>
</feature>
<dbReference type="EMBL" id="CAXAMM010012155">
    <property type="protein sequence ID" value="CAK9028104.1"/>
    <property type="molecule type" value="Genomic_DNA"/>
</dbReference>
<keyword evidence="2" id="KW-1185">Reference proteome</keyword>
<sequence>DNKLVRVASYRQLQAMSQQLSLLTAGRVENLDFFVEPPGVLLAGVQPGQKRFKRLVDGRWRAGFADNAGQEVFLLPHPPDWWVDSKLLVLQLDQGLQYAVCSALFNAGAFQEEKKRLLELMMARETFESCPEFLENWERIKKELSLPPDYTARQVWGVLPDLETFGSKCTFPKLGRWFSWNQAAEEQLKEWTALKCVLAYHFGHDAALDPDEAQRKRTLERMVQEDARNAGHAGQDSLRKQFGRLKEQLGGGLKLSYHLMSKKLYQMCTIICVATRPTWSWYTHTVKDVKSPDDNLVQLMKLSDSWNSEPHLKKTAAIAISRDSQLVDLLQSMDFEDTACKTAQADLMKADHAMLLQLEQVAADRFASPVIFQDLQTIITPAVRMLYLAYEENAYNPRSPGGEHILRGLTHCLPDSKIVEDLHGVLRNNSKTGQNKRQTLHGLQELVTQSSVLESRSIGHKACVDREVFLEQFPRTKDKKRKRRYLARLHRLPREWSEVMARKNWATLNEESIHRGIAALIWLRWYTSNNLAQQQIRLGQGRLSKFAPDLQIIFHGSPEGEVLYTGFSLGSEDWAVLCWPLKQFVDPDGQECLSLDPAGSAEWKFILEPEQWHVVSHAFKVHDHQIFMTPTSSTPILRFFFQDMRCQRSVTIADMTLLAEALTLPVDVFNPKKMKREQLVHALVDHIGCDDAEWISKVKADMKRPVKEKMIGDSLDELVLAELPQEEQKEFRE</sequence>
<feature type="non-terminal residue" evidence="1">
    <location>
        <position position="1"/>
    </location>
</feature>
<name>A0ABP0KQA3_9DINO</name>
<evidence type="ECO:0000313" key="1">
    <source>
        <dbReference type="EMBL" id="CAK9028104.1"/>
    </source>
</evidence>
<proteinExistence type="predicted"/>
<gene>
    <name evidence="1" type="ORF">SCF082_LOCUS18212</name>
</gene>
<protein>
    <submittedName>
        <fullName evidence="1">Uncharacterized protein</fullName>
    </submittedName>
</protein>
<dbReference type="Proteomes" id="UP001642464">
    <property type="component" value="Unassembled WGS sequence"/>
</dbReference>
<accession>A0ABP0KQA3</accession>
<organism evidence="1 2">
    <name type="scientific">Durusdinium trenchii</name>
    <dbReference type="NCBI Taxonomy" id="1381693"/>
    <lineage>
        <taxon>Eukaryota</taxon>
        <taxon>Sar</taxon>
        <taxon>Alveolata</taxon>
        <taxon>Dinophyceae</taxon>
        <taxon>Suessiales</taxon>
        <taxon>Symbiodiniaceae</taxon>
        <taxon>Durusdinium</taxon>
    </lineage>
</organism>
<comment type="caution">
    <text evidence="1">The sequence shown here is derived from an EMBL/GenBank/DDBJ whole genome shotgun (WGS) entry which is preliminary data.</text>
</comment>
<evidence type="ECO:0000313" key="2">
    <source>
        <dbReference type="Proteomes" id="UP001642464"/>
    </source>
</evidence>